<gene>
    <name evidence="4" type="ORF">HERILL_LOCUS604</name>
</gene>
<evidence type="ECO:0000256" key="1">
    <source>
        <dbReference type="SAM" id="MobiDB-lite"/>
    </source>
</evidence>
<reference evidence="4 5" key="1">
    <citation type="submission" date="2020-11" db="EMBL/GenBank/DDBJ databases">
        <authorList>
            <person name="Wallbank WR R."/>
            <person name="Pardo Diaz C."/>
            <person name="Kozak K."/>
            <person name="Martin S."/>
            <person name="Jiggins C."/>
            <person name="Moest M."/>
            <person name="Warren A I."/>
            <person name="Generalovic N T."/>
            <person name="Byers J.R.P. K."/>
            <person name="Montejo-Kovacevich G."/>
            <person name="Yen C E."/>
        </authorList>
    </citation>
    <scope>NUCLEOTIDE SEQUENCE [LARGE SCALE GENOMIC DNA]</scope>
</reference>
<keyword evidence="3" id="KW-0732">Signal</keyword>
<protein>
    <recommendedName>
        <fullName evidence="6">Secreted protein</fullName>
    </recommendedName>
</protein>
<feature type="signal peptide" evidence="3">
    <location>
        <begin position="1"/>
        <end position="22"/>
    </location>
</feature>
<keyword evidence="2" id="KW-0472">Membrane</keyword>
<organism evidence="4 5">
    <name type="scientific">Hermetia illucens</name>
    <name type="common">Black soldier fly</name>
    <dbReference type="NCBI Taxonomy" id="343691"/>
    <lineage>
        <taxon>Eukaryota</taxon>
        <taxon>Metazoa</taxon>
        <taxon>Ecdysozoa</taxon>
        <taxon>Arthropoda</taxon>
        <taxon>Hexapoda</taxon>
        <taxon>Insecta</taxon>
        <taxon>Pterygota</taxon>
        <taxon>Neoptera</taxon>
        <taxon>Endopterygota</taxon>
        <taxon>Diptera</taxon>
        <taxon>Brachycera</taxon>
        <taxon>Stratiomyomorpha</taxon>
        <taxon>Stratiomyidae</taxon>
        <taxon>Hermetiinae</taxon>
        <taxon>Hermetia</taxon>
    </lineage>
</organism>
<accession>A0A7R8UC60</accession>
<evidence type="ECO:0000313" key="4">
    <source>
        <dbReference type="EMBL" id="CAD7077239.1"/>
    </source>
</evidence>
<proteinExistence type="predicted"/>
<dbReference type="InParanoid" id="A0A7R8UC60"/>
<dbReference type="Proteomes" id="UP000594454">
    <property type="component" value="Chromosome 1"/>
</dbReference>
<keyword evidence="5" id="KW-1185">Reference proteome</keyword>
<feature type="region of interest" description="Disordered" evidence="1">
    <location>
        <begin position="82"/>
        <end position="103"/>
    </location>
</feature>
<keyword evidence="2" id="KW-1133">Transmembrane helix</keyword>
<name>A0A7R8UC60_HERIL</name>
<evidence type="ECO:0000256" key="3">
    <source>
        <dbReference type="SAM" id="SignalP"/>
    </source>
</evidence>
<sequence>MRNLQYLVLVFILCMLATLIHGDVENYQKCNSHSMYGCPDLTTCTESGECRCWRDYIYNPAHEKNASAEYCIYKPSKTPAGGASGTGSTPSLSGSKTASAISQHEPPGAHHLIGGIVIPVVFVLAAIGVVYLVKRFNLIRRAREAFTRRNRPFYEDVMMGNDNDDPPLI</sequence>
<feature type="transmembrane region" description="Helical" evidence="2">
    <location>
        <begin position="112"/>
        <end position="133"/>
    </location>
</feature>
<evidence type="ECO:0008006" key="6">
    <source>
        <dbReference type="Google" id="ProtNLM"/>
    </source>
</evidence>
<feature type="chain" id="PRO_5030741016" description="Secreted protein" evidence="3">
    <location>
        <begin position="23"/>
        <end position="169"/>
    </location>
</feature>
<feature type="compositionally biased region" description="Low complexity" evidence="1">
    <location>
        <begin position="82"/>
        <end position="97"/>
    </location>
</feature>
<evidence type="ECO:0000256" key="2">
    <source>
        <dbReference type="SAM" id="Phobius"/>
    </source>
</evidence>
<evidence type="ECO:0000313" key="5">
    <source>
        <dbReference type="Proteomes" id="UP000594454"/>
    </source>
</evidence>
<keyword evidence="2" id="KW-0812">Transmembrane</keyword>
<dbReference type="EMBL" id="LR899009">
    <property type="protein sequence ID" value="CAD7077239.1"/>
    <property type="molecule type" value="Genomic_DNA"/>
</dbReference>
<dbReference type="AlphaFoldDB" id="A0A7R8UC60"/>